<dbReference type="InterPro" id="IPR013099">
    <property type="entry name" value="K_chnl_dom"/>
</dbReference>
<dbReference type="GO" id="GO:0005886">
    <property type="term" value="C:plasma membrane"/>
    <property type="evidence" value="ECO:0007669"/>
    <property type="project" value="TreeGrafter"/>
</dbReference>
<evidence type="ECO:0000256" key="10">
    <source>
        <dbReference type="ARBA" id="ARBA00023303"/>
    </source>
</evidence>
<accession>A0A2W4URM8</accession>
<dbReference type="AlphaFoldDB" id="A0A2W4URM8"/>
<reference evidence="15" key="1">
    <citation type="submission" date="2018-04" db="EMBL/GenBank/DDBJ databases">
        <authorList>
            <person name="Cornet L."/>
        </authorList>
    </citation>
    <scope>NUCLEOTIDE SEQUENCE [LARGE SCALE GENOMIC DNA]</scope>
</reference>
<sequence>MGQSLNDITRTSSTRHPSWLSRVRIHIEEGRFHIVGLGTWYAYWRDPYYLMLTVPWQGFFAITVGSYVLANALAAFLFCLGGPETITNSDGSFLDAFFFSVQTSASIGYGSMTPGTVYANALVTLEAIVAILGIAVLTGLAYARFARPTAQVLFSKVAVVAPFEGTPTLMFRAANERRNQILEAKMRVHLTLDEYSDGRMMRRFYELDLLRDRNPSFFLTWTALHSIDENSPLYGLNHEDLVRTSAALLVSLSGIDQTVNQAIHTRHNYYAGDLKWNKRFKDILYELEDGDRYIDFADFHEVE</sequence>
<evidence type="ECO:0000256" key="4">
    <source>
        <dbReference type="ARBA" id="ARBA00022692"/>
    </source>
</evidence>
<evidence type="ECO:0000256" key="3">
    <source>
        <dbReference type="ARBA" id="ARBA00022538"/>
    </source>
</evidence>
<proteinExistence type="predicted"/>
<dbReference type="Pfam" id="PF17655">
    <property type="entry name" value="IRK_C"/>
    <property type="match status" value="1"/>
</dbReference>
<keyword evidence="5" id="KW-0851">Voltage-gated channel</keyword>
<dbReference type="Proteomes" id="UP000249354">
    <property type="component" value="Unassembled WGS sequence"/>
</dbReference>
<evidence type="ECO:0000256" key="5">
    <source>
        <dbReference type="ARBA" id="ARBA00022882"/>
    </source>
</evidence>
<feature type="transmembrane region" description="Helical" evidence="11">
    <location>
        <begin position="58"/>
        <end position="80"/>
    </location>
</feature>
<evidence type="ECO:0000256" key="8">
    <source>
        <dbReference type="ARBA" id="ARBA00023065"/>
    </source>
</evidence>
<dbReference type="Gene3D" id="1.10.287.70">
    <property type="match status" value="1"/>
</dbReference>
<dbReference type="SUPFAM" id="SSF81324">
    <property type="entry name" value="Voltage-gated potassium channels"/>
    <property type="match status" value="1"/>
</dbReference>
<dbReference type="Gene3D" id="2.60.40.1400">
    <property type="entry name" value="G protein-activated inward rectifier potassium channel 1"/>
    <property type="match status" value="1"/>
</dbReference>
<dbReference type="PRINTS" id="PR01320">
    <property type="entry name" value="KIRCHANNEL"/>
</dbReference>
<dbReference type="GO" id="GO:0034702">
    <property type="term" value="C:monoatomic ion channel complex"/>
    <property type="evidence" value="ECO:0007669"/>
    <property type="project" value="UniProtKB-KW"/>
</dbReference>
<dbReference type="InterPro" id="IPR016449">
    <property type="entry name" value="K_chnl_inward-rec_Kir"/>
</dbReference>
<keyword evidence="3" id="KW-0633">Potassium transport</keyword>
<dbReference type="PANTHER" id="PTHR11767:SF102">
    <property type="entry name" value="INWARDLY RECTIFYING POTASSIUM CHANNEL 1, ISOFORM F"/>
    <property type="match status" value="1"/>
</dbReference>
<keyword evidence="2" id="KW-0813">Transport</keyword>
<dbReference type="GO" id="GO:1990573">
    <property type="term" value="P:potassium ion import across plasma membrane"/>
    <property type="evidence" value="ECO:0007669"/>
    <property type="project" value="TreeGrafter"/>
</dbReference>
<comment type="subcellular location">
    <subcellularLocation>
        <location evidence="1">Membrane</location>
        <topology evidence="1">Multi-pass membrane protein</topology>
    </subcellularLocation>
</comment>
<evidence type="ECO:0000256" key="7">
    <source>
        <dbReference type="ARBA" id="ARBA00022989"/>
    </source>
</evidence>
<keyword evidence="8" id="KW-0406">Ion transport</keyword>
<dbReference type="PANTHER" id="PTHR11767">
    <property type="entry name" value="INWARD RECTIFIER POTASSIUM CHANNEL"/>
    <property type="match status" value="1"/>
</dbReference>
<gene>
    <name evidence="14" type="ORF">DCF25_08130</name>
</gene>
<evidence type="ECO:0000259" key="13">
    <source>
        <dbReference type="Pfam" id="PF17655"/>
    </source>
</evidence>
<organism evidence="14 15">
    <name type="scientific">Leptolyngbya foveolarum</name>
    <dbReference type="NCBI Taxonomy" id="47253"/>
    <lineage>
        <taxon>Bacteria</taxon>
        <taxon>Bacillati</taxon>
        <taxon>Cyanobacteriota</taxon>
        <taxon>Cyanophyceae</taxon>
        <taxon>Leptolyngbyales</taxon>
        <taxon>Leptolyngbyaceae</taxon>
        <taxon>Leptolyngbya group</taxon>
        <taxon>Leptolyngbya</taxon>
    </lineage>
</organism>
<dbReference type="Pfam" id="PF07885">
    <property type="entry name" value="Ion_trans_2"/>
    <property type="match status" value="1"/>
</dbReference>
<dbReference type="GO" id="GO:0005242">
    <property type="term" value="F:inward rectifier potassium channel activity"/>
    <property type="evidence" value="ECO:0007669"/>
    <property type="project" value="InterPro"/>
</dbReference>
<evidence type="ECO:0000313" key="15">
    <source>
        <dbReference type="Proteomes" id="UP000249354"/>
    </source>
</evidence>
<name>A0A2W4URM8_9CYAN</name>
<evidence type="ECO:0000256" key="11">
    <source>
        <dbReference type="SAM" id="Phobius"/>
    </source>
</evidence>
<dbReference type="InterPro" id="IPR041647">
    <property type="entry name" value="IRK_C"/>
</dbReference>
<protein>
    <submittedName>
        <fullName evidence="14">ATP-sensitive inward rectifier potassium channel 10</fullName>
    </submittedName>
</protein>
<feature type="domain" description="Inward rectifier potassium channel C-terminal" evidence="13">
    <location>
        <begin position="152"/>
        <end position="302"/>
    </location>
</feature>
<keyword evidence="9 11" id="KW-0472">Membrane</keyword>
<comment type="caution">
    <text evidence="14">The sequence shown here is derived from an EMBL/GenBank/DDBJ whole genome shotgun (WGS) entry which is preliminary data.</text>
</comment>
<evidence type="ECO:0000256" key="6">
    <source>
        <dbReference type="ARBA" id="ARBA00022958"/>
    </source>
</evidence>
<evidence type="ECO:0000256" key="1">
    <source>
        <dbReference type="ARBA" id="ARBA00004141"/>
    </source>
</evidence>
<dbReference type="InterPro" id="IPR014756">
    <property type="entry name" value="Ig_E-set"/>
</dbReference>
<evidence type="ECO:0000256" key="9">
    <source>
        <dbReference type="ARBA" id="ARBA00023136"/>
    </source>
</evidence>
<dbReference type="GO" id="GO:0034765">
    <property type="term" value="P:regulation of monoatomic ion transmembrane transport"/>
    <property type="evidence" value="ECO:0007669"/>
    <property type="project" value="TreeGrafter"/>
</dbReference>
<dbReference type="EMBL" id="QBMC01000040">
    <property type="protein sequence ID" value="PZO19639.1"/>
    <property type="molecule type" value="Genomic_DNA"/>
</dbReference>
<evidence type="ECO:0000256" key="2">
    <source>
        <dbReference type="ARBA" id="ARBA00022448"/>
    </source>
</evidence>
<dbReference type="SUPFAM" id="SSF81296">
    <property type="entry name" value="E set domains"/>
    <property type="match status" value="1"/>
</dbReference>
<evidence type="ECO:0000259" key="12">
    <source>
        <dbReference type="Pfam" id="PF07885"/>
    </source>
</evidence>
<feature type="transmembrane region" description="Helical" evidence="11">
    <location>
        <begin position="118"/>
        <end position="143"/>
    </location>
</feature>
<keyword evidence="10 14" id="KW-0407">Ion channel</keyword>
<reference evidence="14 15" key="2">
    <citation type="submission" date="2018-06" db="EMBL/GenBank/DDBJ databases">
        <title>Metagenomic assembly of (sub)arctic Cyanobacteria and their associated microbiome from non-axenic cultures.</title>
        <authorList>
            <person name="Baurain D."/>
        </authorList>
    </citation>
    <scope>NUCLEOTIDE SEQUENCE [LARGE SCALE GENOMIC DNA]</scope>
    <source>
        <strain evidence="14">ULC129bin1</strain>
    </source>
</reference>
<evidence type="ECO:0000313" key="14">
    <source>
        <dbReference type="EMBL" id="PZO19639.1"/>
    </source>
</evidence>
<keyword evidence="4 11" id="KW-0812">Transmembrane</keyword>
<dbReference type="InterPro" id="IPR013518">
    <property type="entry name" value="K_chnl_inward-rec_Kir_cyto"/>
</dbReference>
<feature type="domain" description="Potassium channel" evidence="12">
    <location>
        <begin position="72"/>
        <end position="139"/>
    </location>
</feature>
<keyword evidence="6" id="KW-0630">Potassium</keyword>
<keyword evidence="7 11" id="KW-1133">Transmembrane helix</keyword>